<dbReference type="EMBL" id="JBHSKY010000017">
    <property type="protein sequence ID" value="MFC5280044.1"/>
    <property type="molecule type" value="Genomic_DNA"/>
</dbReference>
<reference evidence="2 3" key="1">
    <citation type="journal article" date="2019" name="Int. J. Syst. Evol. Microbiol.">
        <title>The Global Catalogue of Microorganisms (GCM) 10K type strain sequencing project: providing services to taxonomists for standard genome sequencing and annotation.</title>
        <authorList>
            <consortium name="The Broad Institute Genomics Platform"/>
            <consortium name="The Broad Institute Genome Sequencing Center for Infectious Disease"/>
            <person name="Wu L."/>
            <person name="Ma J."/>
        </authorList>
    </citation>
    <scope>NUCLEOTIDE SEQUENCE [LARGE SCALE GENOMIC DNA]</scope>
    <source>
        <strain evidence="2 3">CGMCC 1.12124</strain>
    </source>
</reference>
<evidence type="ECO:0008006" key="4">
    <source>
        <dbReference type="Google" id="ProtNLM"/>
    </source>
</evidence>
<evidence type="ECO:0000313" key="2">
    <source>
        <dbReference type="EMBL" id="MFC5280044.1"/>
    </source>
</evidence>
<proteinExistence type="predicted"/>
<gene>
    <name evidence="2" type="ORF">ACFPM1_14935</name>
</gene>
<keyword evidence="3" id="KW-1185">Reference proteome</keyword>
<protein>
    <recommendedName>
        <fullName evidence="4">Protein NO VEIN C-terminal domain-containing protein</fullName>
    </recommendedName>
</protein>
<comment type="caution">
    <text evidence="2">The sequence shown here is derived from an EMBL/GenBank/DDBJ whole genome shotgun (WGS) entry which is preliminary data.</text>
</comment>
<organism evidence="2 3">
    <name type="scientific">Halorubrum rubrum</name>
    <dbReference type="NCBI Taxonomy" id="1126240"/>
    <lineage>
        <taxon>Archaea</taxon>
        <taxon>Methanobacteriati</taxon>
        <taxon>Methanobacteriota</taxon>
        <taxon>Stenosarchaea group</taxon>
        <taxon>Halobacteria</taxon>
        <taxon>Halobacteriales</taxon>
        <taxon>Haloferacaceae</taxon>
        <taxon>Halorubrum</taxon>
    </lineage>
</organism>
<dbReference type="Pfam" id="PF18742">
    <property type="entry name" value="DpnII-MboI"/>
    <property type="match status" value="1"/>
</dbReference>
<dbReference type="Proteomes" id="UP001596118">
    <property type="component" value="Unassembled WGS sequence"/>
</dbReference>
<sequence length="390" mass="44194">MQIRSNGVEESDFNLSDVKVDSWRRRGTVDLDNDLLIVDLDFSNSSTDSASGNTVNSLWRIREGVDGFLRSDGTVIALVDKTFHLSGESYGDSYGIYTSNIFTELGIQLHPVNFREYGCQSVVENESLDGYLKIANTTSTYLKFEDHDFDEGTELVRRGEYGKPGGVAFRSIDGTGNGSLIILPRPHHIGARPQQWLKLLIESCLPYFPKHLQEEFTPEESTTKETQSSSSSGESQFSPSVYDRLTQLCERFPKVAEKLTNRYGDKEPLQMEDEHDVQDLFYALLKIDFDDIRAEEHSPSHAGSGSRVDFVLKEEDIGIEIKYAKEHTQEKRLKNQLAEDKEQYGQHPNCDELICFIYDPEHIISNPLGFEKDMTGRTHDLDTTVIISPK</sequence>
<feature type="region of interest" description="Disordered" evidence="1">
    <location>
        <begin position="215"/>
        <end position="239"/>
    </location>
</feature>
<accession>A0ABD5R547</accession>
<name>A0ABD5R547_9EURY</name>
<evidence type="ECO:0000256" key="1">
    <source>
        <dbReference type="SAM" id="MobiDB-lite"/>
    </source>
</evidence>
<evidence type="ECO:0000313" key="3">
    <source>
        <dbReference type="Proteomes" id="UP001596118"/>
    </source>
</evidence>
<dbReference type="AlphaFoldDB" id="A0ABD5R547"/>
<dbReference type="RefSeq" id="WP_256412514.1">
    <property type="nucleotide sequence ID" value="NZ_JANHDM010000011.1"/>
</dbReference>
<feature type="compositionally biased region" description="Low complexity" evidence="1">
    <location>
        <begin position="224"/>
        <end position="239"/>
    </location>
</feature>